<reference evidence="10 11" key="1">
    <citation type="submission" date="2018-08" db="EMBL/GenBank/DDBJ databases">
        <title>A genome reference for cultivated species of the human gut microbiota.</title>
        <authorList>
            <person name="Zou Y."/>
            <person name="Xue W."/>
            <person name="Luo G."/>
        </authorList>
    </citation>
    <scope>NUCLEOTIDE SEQUENCE [LARGE SCALE GENOMIC DNA]</scope>
    <source>
        <strain evidence="10 11">OF01-2LB</strain>
    </source>
</reference>
<keyword evidence="4" id="KW-0597">Phosphoprotein</keyword>
<dbReference type="EC" id="2.7.13.3" evidence="3"/>
<comment type="catalytic activity">
    <reaction evidence="1">
        <text>ATP + protein L-histidine = ADP + protein N-phospho-L-histidine.</text>
        <dbReference type="EC" id="2.7.13.3"/>
    </reaction>
</comment>
<sequence>MKRTAWIISIAIAAVGIVYLAADMFGNGMLRDFLSEQFFYMDEYTDTTGILHQYLSPNWYRIKQLLFLLTALTAVICIVCVRTQSNRIAMRYKAELEKAMETALHQFLEDRDFYLPEGFGNIEALLLQIRAKEQKQLALLEKQTRQKHDLISYLAHDMKTPLASVIGYLNLLNDVKDIPAVQRDAYIRITLDKADRLEQLIDEFFDITRFNLHDIVISRGKIALDFLLEQLKEQFYPTLLAQHKELQLEIAEGSICYGDADKLARAFNNVLKNAISYSYPDTVIRVAVKQEEQHILLEFHNQGDEIPAQKLEMIFEKFFRLDQARSTASGGAGLGLAIAKEIIEAHGGSIYADSNVQETVFYIKLPIPAKDTELQIPSADVPQQEATTAQGTQTIPDN</sequence>
<dbReference type="Pfam" id="PF02518">
    <property type="entry name" value="HATPase_c"/>
    <property type="match status" value="1"/>
</dbReference>
<evidence type="ECO:0000256" key="4">
    <source>
        <dbReference type="ARBA" id="ARBA00022553"/>
    </source>
</evidence>
<dbReference type="SUPFAM" id="SSF47384">
    <property type="entry name" value="Homodimeric domain of signal transducing histidine kinase"/>
    <property type="match status" value="1"/>
</dbReference>
<dbReference type="OrthoDB" id="9792991at2"/>
<dbReference type="SMART" id="SM00387">
    <property type="entry name" value="HATPase_c"/>
    <property type="match status" value="1"/>
</dbReference>
<keyword evidence="8" id="KW-0472">Membrane</keyword>
<protein>
    <recommendedName>
        <fullName evidence="3">histidine kinase</fullName>
        <ecNumber evidence="3">2.7.13.3</ecNumber>
    </recommendedName>
</protein>
<evidence type="ECO:0000256" key="5">
    <source>
        <dbReference type="ARBA" id="ARBA00022679"/>
    </source>
</evidence>
<dbReference type="SUPFAM" id="SSF55874">
    <property type="entry name" value="ATPase domain of HSP90 chaperone/DNA topoisomerase II/histidine kinase"/>
    <property type="match status" value="1"/>
</dbReference>
<keyword evidence="7" id="KW-0902">Two-component regulatory system</keyword>
<dbReference type="FunFam" id="3.30.565.10:FF:000006">
    <property type="entry name" value="Sensor histidine kinase WalK"/>
    <property type="match status" value="1"/>
</dbReference>
<dbReference type="CDD" id="cd00082">
    <property type="entry name" value="HisKA"/>
    <property type="match status" value="1"/>
</dbReference>
<evidence type="ECO:0000259" key="9">
    <source>
        <dbReference type="PROSITE" id="PS50109"/>
    </source>
</evidence>
<dbReference type="Proteomes" id="UP000260025">
    <property type="component" value="Unassembled WGS sequence"/>
</dbReference>
<dbReference type="Gene3D" id="1.10.287.130">
    <property type="match status" value="1"/>
</dbReference>
<evidence type="ECO:0000256" key="2">
    <source>
        <dbReference type="ARBA" id="ARBA00004370"/>
    </source>
</evidence>
<keyword evidence="5" id="KW-0808">Transferase</keyword>
<dbReference type="AlphaFoldDB" id="A0A3E2VNE6"/>
<dbReference type="GO" id="GO:0000155">
    <property type="term" value="F:phosphorelay sensor kinase activity"/>
    <property type="evidence" value="ECO:0007669"/>
    <property type="project" value="InterPro"/>
</dbReference>
<dbReference type="InterPro" id="IPR036097">
    <property type="entry name" value="HisK_dim/P_sf"/>
</dbReference>
<gene>
    <name evidence="10" type="ORF">DXA38_17820</name>
</gene>
<name>A0A3E2VNE6_CLOIN</name>
<dbReference type="Pfam" id="PF00512">
    <property type="entry name" value="HisKA"/>
    <property type="match status" value="1"/>
</dbReference>
<keyword evidence="6 10" id="KW-0418">Kinase</keyword>
<proteinExistence type="predicted"/>
<evidence type="ECO:0000256" key="7">
    <source>
        <dbReference type="ARBA" id="ARBA00023012"/>
    </source>
</evidence>
<evidence type="ECO:0000256" key="1">
    <source>
        <dbReference type="ARBA" id="ARBA00000085"/>
    </source>
</evidence>
<comment type="caution">
    <text evidence="10">The sequence shown here is derived from an EMBL/GenBank/DDBJ whole genome shotgun (WGS) entry which is preliminary data.</text>
</comment>
<keyword evidence="8" id="KW-0812">Transmembrane</keyword>
<dbReference type="PROSITE" id="PS50109">
    <property type="entry name" value="HIS_KIN"/>
    <property type="match status" value="1"/>
</dbReference>
<dbReference type="InterPro" id="IPR003661">
    <property type="entry name" value="HisK_dim/P_dom"/>
</dbReference>
<dbReference type="PRINTS" id="PR00344">
    <property type="entry name" value="BCTRLSENSOR"/>
</dbReference>
<evidence type="ECO:0000313" key="11">
    <source>
        <dbReference type="Proteomes" id="UP000260025"/>
    </source>
</evidence>
<evidence type="ECO:0000256" key="3">
    <source>
        <dbReference type="ARBA" id="ARBA00012438"/>
    </source>
</evidence>
<organism evidence="10 11">
    <name type="scientific">Clostridium innocuum</name>
    <dbReference type="NCBI Taxonomy" id="1522"/>
    <lineage>
        <taxon>Bacteria</taxon>
        <taxon>Bacillati</taxon>
        <taxon>Bacillota</taxon>
        <taxon>Clostridia</taxon>
        <taxon>Eubacteriales</taxon>
        <taxon>Clostridiaceae</taxon>
        <taxon>Clostridium</taxon>
    </lineage>
</organism>
<dbReference type="SMART" id="SM00388">
    <property type="entry name" value="HisKA"/>
    <property type="match status" value="1"/>
</dbReference>
<dbReference type="Gene3D" id="3.30.565.10">
    <property type="entry name" value="Histidine kinase-like ATPase, C-terminal domain"/>
    <property type="match status" value="1"/>
</dbReference>
<dbReference type="InterPro" id="IPR004358">
    <property type="entry name" value="Sig_transdc_His_kin-like_C"/>
</dbReference>
<evidence type="ECO:0000256" key="8">
    <source>
        <dbReference type="SAM" id="Phobius"/>
    </source>
</evidence>
<feature type="transmembrane region" description="Helical" evidence="8">
    <location>
        <begin position="5"/>
        <end position="22"/>
    </location>
</feature>
<dbReference type="RefSeq" id="WP_117444371.1">
    <property type="nucleotide sequence ID" value="NZ_JAJFEN010000003.1"/>
</dbReference>
<feature type="domain" description="Histidine kinase" evidence="9">
    <location>
        <begin position="153"/>
        <end position="369"/>
    </location>
</feature>
<accession>A0A3E2VNE6</accession>
<dbReference type="GO" id="GO:0005886">
    <property type="term" value="C:plasma membrane"/>
    <property type="evidence" value="ECO:0007669"/>
    <property type="project" value="TreeGrafter"/>
</dbReference>
<dbReference type="GO" id="GO:0016036">
    <property type="term" value="P:cellular response to phosphate starvation"/>
    <property type="evidence" value="ECO:0007669"/>
    <property type="project" value="TreeGrafter"/>
</dbReference>
<keyword evidence="8" id="KW-1133">Transmembrane helix</keyword>
<dbReference type="GO" id="GO:0004721">
    <property type="term" value="F:phosphoprotein phosphatase activity"/>
    <property type="evidence" value="ECO:0007669"/>
    <property type="project" value="TreeGrafter"/>
</dbReference>
<comment type="subcellular location">
    <subcellularLocation>
        <location evidence="2">Membrane</location>
    </subcellularLocation>
</comment>
<dbReference type="InterPro" id="IPR050351">
    <property type="entry name" value="BphY/WalK/GraS-like"/>
</dbReference>
<dbReference type="PANTHER" id="PTHR45453">
    <property type="entry name" value="PHOSPHATE REGULON SENSOR PROTEIN PHOR"/>
    <property type="match status" value="1"/>
</dbReference>
<dbReference type="InterPro" id="IPR005467">
    <property type="entry name" value="His_kinase_dom"/>
</dbReference>
<dbReference type="EMBL" id="QVEV01000035">
    <property type="protein sequence ID" value="RGC12193.1"/>
    <property type="molecule type" value="Genomic_DNA"/>
</dbReference>
<dbReference type="PANTHER" id="PTHR45453:SF1">
    <property type="entry name" value="PHOSPHATE REGULON SENSOR PROTEIN PHOR"/>
    <property type="match status" value="1"/>
</dbReference>
<dbReference type="InterPro" id="IPR003594">
    <property type="entry name" value="HATPase_dom"/>
</dbReference>
<evidence type="ECO:0000313" key="10">
    <source>
        <dbReference type="EMBL" id="RGC12193.1"/>
    </source>
</evidence>
<dbReference type="InterPro" id="IPR036890">
    <property type="entry name" value="HATPase_C_sf"/>
</dbReference>
<feature type="transmembrane region" description="Helical" evidence="8">
    <location>
        <begin position="65"/>
        <end position="83"/>
    </location>
</feature>
<evidence type="ECO:0000256" key="6">
    <source>
        <dbReference type="ARBA" id="ARBA00022777"/>
    </source>
</evidence>